<dbReference type="KEGG" id="tad:TRIADDRAFT_31072"/>
<keyword evidence="6 8" id="KW-0472">Membrane</keyword>
<dbReference type="CTD" id="6757758"/>
<dbReference type="OMA" id="WETSCEG"/>
<dbReference type="PANTHER" id="PTHR11388">
    <property type="entry name" value="ORGANIC ANION TRANSPORTER"/>
    <property type="match status" value="1"/>
</dbReference>
<feature type="transmembrane region" description="Helical" evidence="8">
    <location>
        <begin position="51"/>
        <end position="69"/>
    </location>
</feature>
<evidence type="ECO:0000313" key="11">
    <source>
        <dbReference type="EMBL" id="EDV20901.1"/>
    </source>
</evidence>
<dbReference type="GO" id="GO:0005886">
    <property type="term" value="C:plasma membrane"/>
    <property type="evidence" value="ECO:0007669"/>
    <property type="project" value="UniProtKB-SubCell"/>
</dbReference>
<proteinExistence type="inferred from homology"/>
<comment type="similarity">
    <text evidence="2 8">Belongs to the organo anion transporter (TC 2.A.60) family.</text>
</comment>
<feature type="transmembrane region" description="Helical" evidence="8">
    <location>
        <begin position="224"/>
        <end position="248"/>
    </location>
</feature>
<feature type="transmembrane region" description="Helical" evidence="8">
    <location>
        <begin position="374"/>
        <end position="395"/>
    </location>
</feature>
<dbReference type="InterPro" id="IPR002350">
    <property type="entry name" value="Kazal_dom"/>
</dbReference>
<feature type="region of interest" description="Disordered" evidence="9">
    <location>
        <begin position="666"/>
        <end position="688"/>
    </location>
</feature>
<dbReference type="PANTHER" id="PTHR11388:SF100">
    <property type="entry name" value="SOLUTE CARRIER ORGANIC ANION TRANSPORTER FAMILY MEMBER 4A1"/>
    <property type="match status" value="1"/>
</dbReference>
<feature type="region of interest" description="Disordered" evidence="9">
    <location>
        <begin position="1"/>
        <end position="23"/>
    </location>
</feature>
<feature type="transmembrane region" description="Helical" evidence="8">
    <location>
        <begin position="537"/>
        <end position="561"/>
    </location>
</feature>
<feature type="transmembrane region" description="Helical" evidence="8">
    <location>
        <begin position="573"/>
        <end position="598"/>
    </location>
</feature>
<feature type="domain" description="Kazal-like" evidence="10">
    <location>
        <begin position="452"/>
        <end position="507"/>
    </location>
</feature>
<name>B3S8K7_TRIAD</name>
<organism evidence="11 12">
    <name type="scientific">Trichoplax adhaerens</name>
    <name type="common">Trichoplax reptans</name>
    <dbReference type="NCBI Taxonomy" id="10228"/>
    <lineage>
        <taxon>Eukaryota</taxon>
        <taxon>Metazoa</taxon>
        <taxon>Placozoa</taxon>
        <taxon>Uniplacotomia</taxon>
        <taxon>Trichoplacea</taxon>
        <taxon>Trichoplacidae</taxon>
        <taxon>Trichoplax</taxon>
    </lineage>
</organism>
<dbReference type="GeneID" id="6757758"/>
<feature type="transmembrane region" description="Helical" evidence="8">
    <location>
        <begin position="89"/>
        <end position="107"/>
    </location>
</feature>
<dbReference type="eggNOG" id="KOG3626">
    <property type="taxonomic scope" value="Eukaryota"/>
</dbReference>
<evidence type="ECO:0000256" key="5">
    <source>
        <dbReference type="ARBA" id="ARBA00022989"/>
    </source>
</evidence>
<feature type="transmembrane region" description="Helical" evidence="8">
    <location>
        <begin position="119"/>
        <end position="140"/>
    </location>
</feature>
<dbReference type="PROSITE" id="PS51465">
    <property type="entry name" value="KAZAL_2"/>
    <property type="match status" value="1"/>
</dbReference>
<keyword evidence="3" id="KW-1003">Cell membrane</keyword>
<feature type="transmembrane region" description="Helical" evidence="8">
    <location>
        <begin position="407"/>
        <end position="429"/>
    </location>
</feature>
<evidence type="ECO:0000256" key="8">
    <source>
        <dbReference type="RuleBase" id="RU362056"/>
    </source>
</evidence>
<dbReference type="AlphaFoldDB" id="B3S8K7"/>
<dbReference type="Gene3D" id="1.20.1250.20">
    <property type="entry name" value="MFS general substrate transporter like domains"/>
    <property type="match status" value="1"/>
</dbReference>
<dbReference type="InterPro" id="IPR004156">
    <property type="entry name" value="OATP"/>
</dbReference>
<sequence>MEKKKSSSKSPKLRAIDSTKDTDNTELGTKERYGCFNIHPDWLQVFNNRKWLAFLIGVCQLLFSTVTSGYESSIVSTLQRGFGLSSTDIGGISVCFSVAQSTLGVILSHKAANSHKGRWVGITAIIAAIGCFIYALPHFVTKSYGILSSYQNGNQSYGICSSTSKPSPLTDQEQASQKGLYIFLFCLGQFVIGAGTSILRSIGWSYLDENVSPSVSALYTGINLSLLGLGIALGFVFGGTALDLYVYWPAEVSGKCHLTIDNPNWIGAWWLGYIVIAAIIILMAFPILALPRHLPNYEYYKMKRAQQAEGKSKIDRYKSKTLKDLIPSLKDLLLNMPFMCTVLNLVGNLIVLAGVGVFFPKYIESQYGVLASSASMYTGIMIVVGMLVGIVLGGGYMKYKKLKVLGLAKFAAISTTLSTVTVAAFLIAVCPRTLIAGVNIPYHNEIAVSQTHNLSDNCNSGCYCDSETFKPVCDLSTGITYFSPCYAGCTSKGIDFNNGQQVFGNCSCLSTNTNAMRNHTQSLDVVLNYCPKECNALIPFIIMGIIFAFLVYCSLIPSYQVILRCVPESQRPLALAVQWVFIQCLANIPGPILLGTFIDGACSLWEVQNGERAFCWIYDNQLLAYGLAGVILAMRIFSAIFSILAWYFLKRDIKKYSGIEKENIKDDHEADEKEPENNIIKPSSSNQNMVETTSKLNGFTETLV</sequence>
<dbReference type="CDD" id="cd17336">
    <property type="entry name" value="MFS_SLCO_OATP"/>
    <property type="match status" value="1"/>
</dbReference>
<dbReference type="GO" id="GO:0006811">
    <property type="term" value="P:monoatomic ion transport"/>
    <property type="evidence" value="ECO:0007669"/>
    <property type="project" value="UniProtKB-KW"/>
</dbReference>
<comment type="subcellular location">
    <subcellularLocation>
        <location evidence="1 8">Cell membrane</location>
        <topology evidence="1 8">Multi-pass membrane protein</topology>
    </subcellularLocation>
</comment>
<keyword evidence="8" id="KW-0406">Ion transport</keyword>
<dbReference type="InParanoid" id="B3S8K7"/>
<feature type="transmembrane region" description="Helical" evidence="8">
    <location>
        <begin position="622"/>
        <end position="649"/>
    </location>
</feature>
<evidence type="ECO:0000256" key="2">
    <source>
        <dbReference type="ARBA" id="ARBA00009657"/>
    </source>
</evidence>
<dbReference type="SUPFAM" id="SSF103473">
    <property type="entry name" value="MFS general substrate transporter"/>
    <property type="match status" value="1"/>
</dbReference>
<gene>
    <name evidence="11" type="ORF">TRIADDRAFT_31072</name>
</gene>
<keyword evidence="5 8" id="KW-1133">Transmembrane helix</keyword>
<feature type="transmembrane region" description="Helical" evidence="8">
    <location>
        <begin position="332"/>
        <end position="359"/>
    </location>
</feature>
<dbReference type="Proteomes" id="UP000009022">
    <property type="component" value="Unassembled WGS sequence"/>
</dbReference>
<evidence type="ECO:0000256" key="3">
    <source>
        <dbReference type="ARBA" id="ARBA00022475"/>
    </source>
</evidence>
<feature type="transmembrane region" description="Helical" evidence="8">
    <location>
        <begin position="180"/>
        <end position="203"/>
    </location>
</feature>
<evidence type="ECO:0000313" key="12">
    <source>
        <dbReference type="Proteomes" id="UP000009022"/>
    </source>
</evidence>
<keyword evidence="12" id="KW-1185">Reference proteome</keyword>
<dbReference type="RefSeq" id="XP_002116545.1">
    <property type="nucleotide sequence ID" value="XM_002116509.1"/>
</dbReference>
<keyword evidence="8" id="KW-0813">Transport</keyword>
<accession>B3S8K7</accession>
<keyword evidence="7" id="KW-1015">Disulfide bond</keyword>
<feature type="transmembrane region" description="Helical" evidence="8">
    <location>
        <begin position="268"/>
        <end position="290"/>
    </location>
</feature>
<dbReference type="Pfam" id="PF03137">
    <property type="entry name" value="OATP"/>
    <property type="match status" value="1"/>
</dbReference>
<dbReference type="PhylomeDB" id="B3S8K7"/>
<keyword evidence="4 8" id="KW-0812">Transmembrane</keyword>
<dbReference type="GO" id="GO:0055085">
    <property type="term" value="P:transmembrane transport"/>
    <property type="evidence" value="ECO:0007669"/>
    <property type="project" value="InterPro"/>
</dbReference>
<evidence type="ECO:0000256" key="9">
    <source>
        <dbReference type="SAM" id="MobiDB-lite"/>
    </source>
</evidence>
<evidence type="ECO:0000259" key="10">
    <source>
        <dbReference type="PROSITE" id="PS51465"/>
    </source>
</evidence>
<dbReference type="EMBL" id="DS985256">
    <property type="protein sequence ID" value="EDV20901.1"/>
    <property type="molecule type" value="Genomic_DNA"/>
</dbReference>
<evidence type="ECO:0000256" key="7">
    <source>
        <dbReference type="ARBA" id="ARBA00023157"/>
    </source>
</evidence>
<evidence type="ECO:0000256" key="1">
    <source>
        <dbReference type="ARBA" id="ARBA00004651"/>
    </source>
</evidence>
<feature type="compositionally biased region" description="Basic and acidic residues" evidence="9">
    <location>
        <begin position="14"/>
        <end position="23"/>
    </location>
</feature>
<evidence type="ECO:0000256" key="4">
    <source>
        <dbReference type="ARBA" id="ARBA00022692"/>
    </source>
</evidence>
<protein>
    <recommendedName>
        <fullName evidence="8">Solute carrier organic anion transporter family member</fullName>
    </recommendedName>
</protein>
<reference evidence="11 12" key="1">
    <citation type="journal article" date="2008" name="Nature">
        <title>The Trichoplax genome and the nature of placozoans.</title>
        <authorList>
            <person name="Srivastava M."/>
            <person name="Begovic E."/>
            <person name="Chapman J."/>
            <person name="Putnam N.H."/>
            <person name="Hellsten U."/>
            <person name="Kawashima T."/>
            <person name="Kuo A."/>
            <person name="Mitros T."/>
            <person name="Salamov A."/>
            <person name="Carpenter M.L."/>
            <person name="Signorovitch A.Y."/>
            <person name="Moreno M.A."/>
            <person name="Kamm K."/>
            <person name="Grimwood J."/>
            <person name="Schmutz J."/>
            <person name="Shapiro H."/>
            <person name="Grigoriev I.V."/>
            <person name="Buss L.W."/>
            <person name="Schierwater B."/>
            <person name="Dellaporta S.L."/>
            <person name="Rokhsar D.S."/>
        </authorList>
    </citation>
    <scope>NUCLEOTIDE SEQUENCE [LARGE SCALE GENOMIC DNA]</scope>
    <source>
        <strain evidence="11 12">Grell-BS-1999</strain>
    </source>
</reference>
<dbReference type="NCBIfam" id="TIGR00805">
    <property type="entry name" value="oat"/>
    <property type="match status" value="1"/>
</dbReference>
<dbReference type="HOGENOM" id="CLU_008954_1_2_1"/>
<dbReference type="InterPro" id="IPR036259">
    <property type="entry name" value="MFS_trans_sf"/>
</dbReference>
<evidence type="ECO:0000256" key="6">
    <source>
        <dbReference type="ARBA" id="ARBA00023136"/>
    </source>
</evidence>
<dbReference type="OrthoDB" id="5062115at2759"/>